<evidence type="ECO:0000259" key="1">
    <source>
        <dbReference type="Pfam" id="PF05050"/>
    </source>
</evidence>
<protein>
    <submittedName>
        <fullName evidence="2">FkbM family methyltransferase</fullName>
    </submittedName>
</protein>
<organism evidence="2 3">
    <name type="scientific">Alteraurantiacibacter lauratis</name>
    <dbReference type="NCBI Taxonomy" id="2054627"/>
    <lineage>
        <taxon>Bacteria</taxon>
        <taxon>Pseudomonadati</taxon>
        <taxon>Pseudomonadota</taxon>
        <taxon>Alphaproteobacteria</taxon>
        <taxon>Sphingomonadales</taxon>
        <taxon>Erythrobacteraceae</taxon>
        <taxon>Alteraurantiacibacter</taxon>
    </lineage>
</organism>
<dbReference type="InterPro" id="IPR029063">
    <property type="entry name" value="SAM-dependent_MTases_sf"/>
</dbReference>
<dbReference type="NCBIfam" id="TIGR01444">
    <property type="entry name" value="fkbM_fam"/>
    <property type="match status" value="1"/>
</dbReference>
<proteinExistence type="predicted"/>
<reference evidence="3" key="1">
    <citation type="journal article" date="2019" name="Int. J. Syst. Evol. Microbiol.">
        <title>The Global Catalogue of Microorganisms (GCM) 10K type strain sequencing project: providing services to taxonomists for standard genome sequencing and annotation.</title>
        <authorList>
            <consortium name="The Broad Institute Genomics Platform"/>
            <consortium name="The Broad Institute Genome Sequencing Center for Infectious Disease"/>
            <person name="Wu L."/>
            <person name="Ma J."/>
        </authorList>
    </citation>
    <scope>NUCLEOTIDE SEQUENCE [LARGE SCALE GENOMIC DNA]</scope>
    <source>
        <strain evidence="3">KCTC 52606</strain>
    </source>
</reference>
<gene>
    <name evidence="2" type="ORF">ACFODK_04985</name>
</gene>
<dbReference type="GO" id="GO:0008168">
    <property type="term" value="F:methyltransferase activity"/>
    <property type="evidence" value="ECO:0007669"/>
    <property type="project" value="UniProtKB-KW"/>
</dbReference>
<sequence length="231" mass="26343">MLVKLGQAWRRANRLISRRWLETQIRPTPRALQLYGQGHAAWWVPADIAPGSIAYCGGVGLDATFDFALAEEKRLEVHSFDPTPRAIAYIEQENHGRVHFHPWGLLDRNAVMRFHAPADPRHVNFFIENLHNTSDYFEAECLTIATIMQRLGHDRIDLLKIDIEGSWLPVLSRMLDDGIHPATLCVEFDSPAPLTRVRPIVKRLQRAGYTLVRRDKENCVFLHDAAKGHSA</sequence>
<comment type="caution">
    <text evidence="2">The sequence shown here is derived from an EMBL/GenBank/DDBJ whole genome shotgun (WGS) entry which is preliminary data.</text>
</comment>
<dbReference type="InterPro" id="IPR026913">
    <property type="entry name" value="METTL24"/>
</dbReference>
<evidence type="ECO:0000313" key="2">
    <source>
        <dbReference type="EMBL" id="MFC3100243.1"/>
    </source>
</evidence>
<name>A0ABV7EEG9_9SPHN</name>
<feature type="domain" description="Methyltransferase FkbM" evidence="1">
    <location>
        <begin position="114"/>
        <end position="192"/>
    </location>
</feature>
<dbReference type="RefSeq" id="WP_336918046.1">
    <property type="nucleotide sequence ID" value="NZ_JBANRN010000003.1"/>
</dbReference>
<dbReference type="EMBL" id="JBHRSU010000004">
    <property type="protein sequence ID" value="MFC3100243.1"/>
    <property type="molecule type" value="Genomic_DNA"/>
</dbReference>
<dbReference type="Proteomes" id="UP001595378">
    <property type="component" value="Unassembled WGS sequence"/>
</dbReference>
<dbReference type="GO" id="GO:0032259">
    <property type="term" value="P:methylation"/>
    <property type="evidence" value="ECO:0007669"/>
    <property type="project" value="UniProtKB-KW"/>
</dbReference>
<dbReference type="Pfam" id="PF05050">
    <property type="entry name" value="Methyltransf_21"/>
    <property type="match status" value="1"/>
</dbReference>
<dbReference type="InterPro" id="IPR006342">
    <property type="entry name" value="FkbM_mtfrase"/>
</dbReference>
<accession>A0ABV7EEG9</accession>
<keyword evidence="2" id="KW-0489">Methyltransferase</keyword>
<dbReference type="Gene3D" id="3.40.50.150">
    <property type="entry name" value="Vaccinia Virus protein VP39"/>
    <property type="match status" value="1"/>
</dbReference>
<keyword evidence="3" id="KW-1185">Reference proteome</keyword>
<dbReference type="PANTHER" id="PTHR32026">
    <property type="entry name" value="METHYLTRANSFERASE-LIKE PROTEIN 24"/>
    <property type="match status" value="1"/>
</dbReference>
<evidence type="ECO:0000313" key="3">
    <source>
        <dbReference type="Proteomes" id="UP001595378"/>
    </source>
</evidence>
<dbReference type="PANTHER" id="PTHR32026:SF10">
    <property type="entry name" value="METHYLTRANSFERASE-LIKE PROTEIN 24-RELATED"/>
    <property type="match status" value="1"/>
</dbReference>
<dbReference type="SUPFAM" id="SSF53335">
    <property type="entry name" value="S-adenosyl-L-methionine-dependent methyltransferases"/>
    <property type="match status" value="1"/>
</dbReference>
<keyword evidence="2" id="KW-0808">Transferase</keyword>